<evidence type="ECO:0000313" key="9">
    <source>
        <dbReference type="EMBL" id="KAA2260127.1"/>
    </source>
</evidence>
<evidence type="ECO:0000259" key="6">
    <source>
        <dbReference type="Pfam" id="PF17786"/>
    </source>
</evidence>
<dbReference type="InterPro" id="IPR013783">
    <property type="entry name" value="Ig-like_fold"/>
</dbReference>
<feature type="domain" description="Glycoside hydrolase family 2 immunoglobulin-like beta-sandwich" evidence="5">
    <location>
        <begin position="256"/>
        <end position="368"/>
    </location>
</feature>
<dbReference type="Gene3D" id="3.20.20.80">
    <property type="entry name" value="Glycosidases"/>
    <property type="match status" value="1"/>
</dbReference>
<dbReference type="Pfam" id="PF17786">
    <property type="entry name" value="Mannosidase_ig"/>
    <property type="match status" value="1"/>
</dbReference>
<dbReference type="InterPro" id="IPR008979">
    <property type="entry name" value="Galactose-bd-like_sf"/>
</dbReference>
<dbReference type="InterPro" id="IPR054593">
    <property type="entry name" value="Beta-mannosidase-like_N2"/>
</dbReference>
<feature type="region of interest" description="Disordered" evidence="4">
    <location>
        <begin position="37"/>
        <end position="60"/>
    </location>
</feature>
<dbReference type="GO" id="GO:0005975">
    <property type="term" value="P:carbohydrate metabolic process"/>
    <property type="evidence" value="ECO:0007669"/>
    <property type="project" value="InterPro"/>
</dbReference>
<dbReference type="SUPFAM" id="SSF49785">
    <property type="entry name" value="Galactose-binding domain-like"/>
    <property type="match status" value="1"/>
</dbReference>
<dbReference type="PANTHER" id="PTHR43536">
    <property type="entry name" value="MANNOSYLGLYCOPROTEIN ENDO-BETA-MANNOSIDASE"/>
    <property type="match status" value="1"/>
</dbReference>
<evidence type="ECO:0000259" key="7">
    <source>
        <dbReference type="Pfam" id="PF18368"/>
    </source>
</evidence>
<comment type="similarity">
    <text evidence="1">Belongs to the glycosyl hydrolase 2 family.</text>
</comment>
<dbReference type="SUPFAM" id="SSF51445">
    <property type="entry name" value="(Trans)glycosidases"/>
    <property type="match status" value="1"/>
</dbReference>
<dbReference type="InterPro" id="IPR043534">
    <property type="entry name" value="EBDG/EBM"/>
</dbReference>
<evidence type="ECO:0000259" key="8">
    <source>
        <dbReference type="Pfam" id="PF22666"/>
    </source>
</evidence>
<reference evidence="9 10" key="2">
    <citation type="submission" date="2019-09" db="EMBL/GenBank/DDBJ databases">
        <authorList>
            <person name="Jin C."/>
        </authorList>
    </citation>
    <scope>NUCLEOTIDE SEQUENCE [LARGE SCALE GENOMIC DNA]</scope>
    <source>
        <strain evidence="9 10">AN110305</strain>
    </source>
</reference>
<evidence type="ECO:0000313" key="10">
    <source>
        <dbReference type="Proteomes" id="UP000323454"/>
    </source>
</evidence>
<comment type="caution">
    <text evidence="9">The sequence shown here is derived from an EMBL/GenBank/DDBJ whole genome shotgun (WGS) entry which is preliminary data.</text>
</comment>
<dbReference type="Gene3D" id="2.60.40.10">
    <property type="entry name" value="Immunoglobulins"/>
    <property type="match status" value="3"/>
</dbReference>
<dbReference type="InterPro" id="IPR036156">
    <property type="entry name" value="Beta-gal/glucu_dom_sf"/>
</dbReference>
<feature type="compositionally biased region" description="Low complexity" evidence="4">
    <location>
        <begin position="148"/>
        <end position="158"/>
    </location>
</feature>
<keyword evidence="3" id="KW-0326">Glycosidase</keyword>
<dbReference type="Pfam" id="PF00703">
    <property type="entry name" value="Glyco_hydro_2"/>
    <property type="match status" value="1"/>
</dbReference>
<dbReference type="PANTHER" id="PTHR43536:SF1">
    <property type="entry name" value="MANNOSYLGLYCOPROTEIN ENDO-BETA-MANNOSIDASE"/>
    <property type="match status" value="1"/>
</dbReference>
<accession>A0A5B2X9G5</accession>
<dbReference type="InterPro" id="IPR017853">
    <property type="entry name" value="GH"/>
</dbReference>
<keyword evidence="10" id="KW-1185">Reference proteome</keyword>
<keyword evidence="2" id="KW-0378">Hydrolase</keyword>
<dbReference type="Proteomes" id="UP000323454">
    <property type="component" value="Unassembled WGS sequence"/>
</dbReference>
<feature type="domain" description="Beta-mannosidase-like galactose-binding" evidence="8">
    <location>
        <begin position="73"/>
        <end position="215"/>
    </location>
</feature>
<dbReference type="OrthoDB" id="9758603at2"/>
<dbReference type="InterPro" id="IPR041351">
    <property type="entry name" value="Ig_GlcNase"/>
</dbReference>
<evidence type="ECO:0000256" key="2">
    <source>
        <dbReference type="ARBA" id="ARBA00022801"/>
    </source>
</evidence>
<name>A0A5B2X9G5_9PSEU</name>
<dbReference type="InterPro" id="IPR006102">
    <property type="entry name" value="Ig-like_GH2"/>
</dbReference>
<gene>
    <name evidence="9" type="ORF">F0L68_20605</name>
</gene>
<dbReference type="EMBL" id="VUOB01000037">
    <property type="protein sequence ID" value="KAA2260127.1"/>
    <property type="molecule type" value="Genomic_DNA"/>
</dbReference>
<dbReference type="Pfam" id="PF22666">
    <property type="entry name" value="Glyco_hydro_2_N2"/>
    <property type="match status" value="1"/>
</dbReference>
<dbReference type="Gene3D" id="2.60.120.260">
    <property type="entry name" value="Galactose-binding domain-like"/>
    <property type="match status" value="1"/>
</dbReference>
<evidence type="ECO:0000256" key="1">
    <source>
        <dbReference type="ARBA" id="ARBA00007401"/>
    </source>
</evidence>
<feature type="domain" description="Exo-beta-D-glucosaminidase Ig-fold" evidence="7">
    <location>
        <begin position="805"/>
        <end position="913"/>
    </location>
</feature>
<protein>
    <submittedName>
        <fullName evidence="9">Exo-beta-D-glucosaminidase</fullName>
    </submittedName>
</protein>
<dbReference type="InterPro" id="IPR041447">
    <property type="entry name" value="Mannosidase_ig"/>
</dbReference>
<organism evidence="9 10">
    <name type="scientific">Solihabitans fulvus</name>
    <dbReference type="NCBI Taxonomy" id="1892852"/>
    <lineage>
        <taxon>Bacteria</taxon>
        <taxon>Bacillati</taxon>
        <taxon>Actinomycetota</taxon>
        <taxon>Actinomycetes</taxon>
        <taxon>Pseudonocardiales</taxon>
        <taxon>Pseudonocardiaceae</taxon>
        <taxon>Solihabitans</taxon>
    </lineage>
</organism>
<dbReference type="AlphaFoldDB" id="A0A5B2X9G5"/>
<dbReference type="GO" id="GO:0004553">
    <property type="term" value="F:hydrolase activity, hydrolyzing O-glycosyl compounds"/>
    <property type="evidence" value="ECO:0007669"/>
    <property type="project" value="InterPro"/>
</dbReference>
<feature type="domain" description="Mannosidase Ig/CBM-like" evidence="6">
    <location>
        <begin position="712"/>
        <end position="792"/>
    </location>
</feature>
<feature type="region of interest" description="Disordered" evidence="4">
    <location>
        <begin position="138"/>
        <end position="159"/>
    </location>
</feature>
<dbReference type="Pfam" id="PF18368">
    <property type="entry name" value="Ig_GlcNase"/>
    <property type="match status" value="1"/>
</dbReference>
<evidence type="ECO:0000259" key="5">
    <source>
        <dbReference type="Pfam" id="PF00703"/>
    </source>
</evidence>
<reference evidence="9 10" key="1">
    <citation type="submission" date="2019-09" db="EMBL/GenBank/DDBJ databases">
        <title>Goodfellowia gen. nov., a new genus of the Pseudonocardineae related to Actinoalloteichus, containing Goodfellowia coeruleoviolacea gen. nov., comb. nov. gen. nov., comb. nov.</title>
        <authorList>
            <person name="Labeda D."/>
        </authorList>
    </citation>
    <scope>NUCLEOTIDE SEQUENCE [LARGE SCALE GENOMIC DNA]</scope>
    <source>
        <strain evidence="9 10">AN110305</strain>
    </source>
</reference>
<evidence type="ECO:0000256" key="3">
    <source>
        <dbReference type="ARBA" id="ARBA00023295"/>
    </source>
</evidence>
<sequence>MRRRPDAPRSSMLRKRQVPWLLATLLGLTLLVPDAPAGAGPSPGPSPGFAAPTQPGQVSTVPDWRLQSSATATQGGDAISRPAYDDRGWLTVPARSTVFGGLLANNKYGDVNYSTNLRDKVNKADFAVAWWYRRSFTAPPQTAPPQTPQTAPSRTAQPGGHTFLRLTGGVIPRAEVWLNGTRVAGPDQVAGAYPAHEFDVTSLLTGGANALAIKAFPADPKKDLAISFVDWSPPAPDNDMGVWRDVQFAQSGAVSVRNARVVTALALPGLASADLTVRAEVRNNTNQSVNTQVSGTINAIAFSQQITLKPNETRTVSFAPDGYPSLRVANPKVWWPYQYGDQPLYHLSLAATVNGQPSDSADTDFGIRDVKSTLTDAGSMRLTVNGKDMLIRGGGWSSDLFLRYDRQRMTDQLSYVRDLGLNTVRLEGKEENDELYQLADQLGIMLLPGWECCSWWQSDGKWSELDHATAKASAVTEGARLRNHPSVVGFYVGSDETPSARTTKDYVDGLNAADWQVPIIPSAAKRTNAQLGDSGNKMAGPYWWVPPNYWYATKFGGAGAAGFASEVGPGPTISDLDALRKYLSPTELTDLWKNPTKAQYHLSPSGVFSKLGSFHTALAARYGAPTSLEDFTRKAQLTNYEVNRAQFEAYGRDQSDARNPATGVIYWMLNNPWPTIYWHLFDNSLAPSGSYFGAKSALRPLHAQYSYDDRSIALVNTGLADRAGLSVQTTVFDLDGTVRSDSTRKSVTAKGNGSVSVDTMPKPAGLSTTYFVRLLVRDAGGQVLDRNVYWLSTKDDQLDWAKSTWYDTPQSGYADLTGLQRLKQATVDVSSTSTPTGDRMDTAVTLSNKGSSVAFFLRASIRRGVGGAEVTPVTWSDDYVTIWPGESVTVHAQYRQADLGGATPTVQVSGMNTH</sequence>
<proteinExistence type="inferred from homology"/>
<evidence type="ECO:0000256" key="4">
    <source>
        <dbReference type="SAM" id="MobiDB-lite"/>
    </source>
</evidence>
<dbReference type="SUPFAM" id="SSF49303">
    <property type="entry name" value="beta-Galactosidase/glucuronidase domain"/>
    <property type="match status" value="3"/>
</dbReference>